<evidence type="ECO:0000313" key="2">
    <source>
        <dbReference type="Proteomes" id="UP000814128"/>
    </source>
</evidence>
<comment type="caution">
    <text evidence="1">The sequence shown here is derived from an EMBL/GenBank/DDBJ whole genome shotgun (WGS) entry which is preliminary data.</text>
</comment>
<keyword evidence="2" id="KW-1185">Reference proteome</keyword>
<dbReference type="Proteomes" id="UP000814128">
    <property type="component" value="Unassembled WGS sequence"/>
</dbReference>
<gene>
    <name evidence="1" type="ORF">K488DRAFT_73219</name>
</gene>
<name>A0ACB8QCX9_9AGAM</name>
<reference evidence="1" key="2">
    <citation type="journal article" date="2022" name="New Phytol.">
        <title>Evolutionary transition to the ectomycorrhizal habit in the genomes of a hyperdiverse lineage of mushroom-forming fungi.</title>
        <authorList>
            <person name="Looney B."/>
            <person name="Miyauchi S."/>
            <person name="Morin E."/>
            <person name="Drula E."/>
            <person name="Courty P.E."/>
            <person name="Kohler A."/>
            <person name="Kuo A."/>
            <person name="LaButti K."/>
            <person name="Pangilinan J."/>
            <person name="Lipzen A."/>
            <person name="Riley R."/>
            <person name="Andreopoulos W."/>
            <person name="He G."/>
            <person name="Johnson J."/>
            <person name="Nolan M."/>
            <person name="Tritt A."/>
            <person name="Barry K.W."/>
            <person name="Grigoriev I.V."/>
            <person name="Nagy L.G."/>
            <person name="Hibbett D."/>
            <person name="Henrissat B."/>
            <person name="Matheny P.B."/>
            <person name="Labbe J."/>
            <person name="Martin F.M."/>
        </authorList>
    </citation>
    <scope>NUCLEOTIDE SEQUENCE</scope>
    <source>
        <strain evidence="1">EC-137</strain>
    </source>
</reference>
<reference evidence="1" key="1">
    <citation type="submission" date="2021-02" db="EMBL/GenBank/DDBJ databases">
        <authorList>
            <consortium name="DOE Joint Genome Institute"/>
            <person name="Ahrendt S."/>
            <person name="Looney B.P."/>
            <person name="Miyauchi S."/>
            <person name="Morin E."/>
            <person name="Drula E."/>
            <person name="Courty P.E."/>
            <person name="Chicoki N."/>
            <person name="Fauchery L."/>
            <person name="Kohler A."/>
            <person name="Kuo A."/>
            <person name="Labutti K."/>
            <person name="Pangilinan J."/>
            <person name="Lipzen A."/>
            <person name="Riley R."/>
            <person name="Andreopoulos W."/>
            <person name="He G."/>
            <person name="Johnson J."/>
            <person name="Barry K.W."/>
            <person name="Grigoriev I.V."/>
            <person name="Nagy L."/>
            <person name="Hibbett D."/>
            <person name="Henrissat B."/>
            <person name="Matheny P.B."/>
            <person name="Labbe J."/>
            <person name="Martin F."/>
        </authorList>
    </citation>
    <scope>NUCLEOTIDE SEQUENCE</scope>
    <source>
        <strain evidence="1">EC-137</strain>
    </source>
</reference>
<accession>A0ACB8QCX9</accession>
<sequence length="365" mass="39080">MVNFTILAGGYNPFIAAYLFNTDARSLTYTGQTATNANPSWITPHLINSSILYATNENSPGGVQSFVVGPSGALMPFATAPSDGDAPAFASMLSTGQIAAMNYIMPHPRLTDSPQYNTGNGAFITLDSGDPLHFGANHDITFPIREQGNVSHPHMAFEHNGELFVPDLGQDTIWRLGHDASGAWSIHGDIPQPVGSGPRHMTIFKNTLYIAHELASTLTAQPLPAAPNGTSTIIAQLSTIPPNNLTSPFWAAAEILIPTPNARFQTAYAYVSNRNTGTTVDPRGDTVAIFALVPRLRLLAQVYTGVQQVRGMQFGGEHDEFLVLSGVVGDAGVAVFERVDGGADMRLVARDTTVGNRTSFLWGQW</sequence>
<dbReference type="EMBL" id="MU273696">
    <property type="protein sequence ID" value="KAI0029136.1"/>
    <property type="molecule type" value="Genomic_DNA"/>
</dbReference>
<proteinExistence type="predicted"/>
<organism evidence="1 2">
    <name type="scientific">Vararia minispora EC-137</name>
    <dbReference type="NCBI Taxonomy" id="1314806"/>
    <lineage>
        <taxon>Eukaryota</taxon>
        <taxon>Fungi</taxon>
        <taxon>Dikarya</taxon>
        <taxon>Basidiomycota</taxon>
        <taxon>Agaricomycotina</taxon>
        <taxon>Agaricomycetes</taxon>
        <taxon>Russulales</taxon>
        <taxon>Lachnocladiaceae</taxon>
        <taxon>Vararia</taxon>
    </lineage>
</organism>
<evidence type="ECO:0000313" key="1">
    <source>
        <dbReference type="EMBL" id="KAI0029136.1"/>
    </source>
</evidence>
<keyword evidence="1" id="KW-0413">Isomerase</keyword>
<protein>
    <submittedName>
        <fullName evidence="1">Isomerase YbhE</fullName>
    </submittedName>
</protein>